<keyword evidence="3" id="KW-1185">Reference proteome</keyword>
<proteinExistence type="predicted"/>
<reference evidence="2 3" key="1">
    <citation type="submission" date="2019-07" db="EMBL/GenBank/DDBJ databases">
        <title>Whole genome shotgun sequence of Lactobacillus zymae NBRC 107157.</title>
        <authorList>
            <person name="Hosoyama A."/>
            <person name="Uohara A."/>
            <person name="Ohji S."/>
            <person name="Ichikawa N."/>
        </authorList>
    </citation>
    <scope>NUCLEOTIDE SEQUENCE [LARGE SCALE GENOMIC DNA]</scope>
    <source>
        <strain evidence="2 3">NBRC 107157</strain>
    </source>
</reference>
<gene>
    <name evidence="2" type="ORF">LZY01_20150</name>
</gene>
<dbReference type="InterPro" id="IPR008972">
    <property type="entry name" value="Cupredoxin"/>
</dbReference>
<feature type="domain" description="EfeO-type cupredoxin-like" evidence="1">
    <location>
        <begin position="5"/>
        <end position="85"/>
    </location>
</feature>
<evidence type="ECO:0000313" key="2">
    <source>
        <dbReference type="EMBL" id="GEO72847.1"/>
    </source>
</evidence>
<dbReference type="RefSeq" id="WP_057730344.1">
    <property type="nucleotide sequence ID" value="NZ_OY725319.1"/>
</dbReference>
<dbReference type="SUPFAM" id="SSF49503">
    <property type="entry name" value="Cupredoxins"/>
    <property type="match status" value="1"/>
</dbReference>
<dbReference type="Pfam" id="PF13473">
    <property type="entry name" value="Cupredoxin_1"/>
    <property type="match status" value="1"/>
</dbReference>
<dbReference type="InterPro" id="IPR028096">
    <property type="entry name" value="EfeO_Cupredoxin"/>
</dbReference>
<sequence length="87" mass="9513">MTEKQITVDGGYAPQEIHVKQGEPAQLTFKRVSDRGCLDQVHSAALAFKLDLPLNAPQTVTIPTDQAGKFDFSCGMDMVHGKVVIDR</sequence>
<comment type="caution">
    <text evidence="2">The sequence shown here is derived from an EMBL/GenBank/DDBJ whole genome shotgun (WGS) entry which is preliminary data.</text>
</comment>
<name>A0ABQ0X318_9LACO</name>
<protein>
    <submittedName>
        <fullName evidence="2">Copper-binding protein</fullName>
    </submittedName>
</protein>
<dbReference type="EMBL" id="BJZK01000029">
    <property type="protein sequence ID" value="GEO72847.1"/>
    <property type="molecule type" value="Genomic_DNA"/>
</dbReference>
<evidence type="ECO:0000259" key="1">
    <source>
        <dbReference type="Pfam" id="PF13473"/>
    </source>
</evidence>
<accession>A0ABQ0X318</accession>
<organism evidence="2 3">
    <name type="scientific">Levilactobacillus zymae</name>
    <dbReference type="NCBI Taxonomy" id="267363"/>
    <lineage>
        <taxon>Bacteria</taxon>
        <taxon>Bacillati</taxon>
        <taxon>Bacillota</taxon>
        <taxon>Bacilli</taxon>
        <taxon>Lactobacillales</taxon>
        <taxon>Lactobacillaceae</taxon>
        <taxon>Levilactobacillus</taxon>
    </lineage>
</organism>
<evidence type="ECO:0000313" key="3">
    <source>
        <dbReference type="Proteomes" id="UP000321794"/>
    </source>
</evidence>
<dbReference type="Gene3D" id="2.60.40.420">
    <property type="entry name" value="Cupredoxins - blue copper proteins"/>
    <property type="match status" value="1"/>
</dbReference>
<dbReference type="Proteomes" id="UP000321794">
    <property type="component" value="Unassembled WGS sequence"/>
</dbReference>